<dbReference type="RefSeq" id="WP_136856799.1">
    <property type="nucleotide sequence ID" value="NZ_JBKBLO010000001.1"/>
</dbReference>
<dbReference type="GO" id="GO:0006355">
    <property type="term" value="P:regulation of DNA-templated transcription"/>
    <property type="evidence" value="ECO:0007669"/>
    <property type="project" value="InterPro"/>
</dbReference>
<evidence type="ECO:0000313" key="7">
    <source>
        <dbReference type="Proteomes" id="UP000306223"/>
    </source>
</evidence>
<dbReference type="AlphaFoldDB" id="A0A4U0QQW4"/>
<dbReference type="InterPro" id="IPR036388">
    <property type="entry name" value="WH-like_DNA-bd_sf"/>
</dbReference>
<dbReference type="GO" id="GO:0003677">
    <property type="term" value="F:DNA binding"/>
    <property type="evidence" value="ECO:0007669"/>
    <property type="project" value="UniProtKB-KW"/>
</dbReference>
<organism evidence="6 7">
    <name type="scientific">Paracoccus hibiscisoli</name>
    <dbReference type="NCBI Taxonomy" id="2023261"/>
    <lineage>
        <taxon>Bacteria</taxon>
        <taxon>Pseudomonadati</taxon>
        <taxon>Pseudomonadota</taxon>
        <taxon>Alphaproteobacteria</taxon>
        <taxon>Rhodobacterales</taxon>
        <taxon>Paracoccaceae</taxon>
        <taxon>Paracoccus</taxon>
    </lineage>
</organism>
<dbReference type="SUPFAM" id="SSF46894">
    <property type="entry name" value="C-terminal effector domain of the bipartite response regulators"/>
    <property type="match status" value="1"/>
</dbReference>
<dbReference type="InterPro" id="IPR001789">
    <property type="entry name" value="Sig_transdc_resp-reg_receiver"/>
</dbReference>
<protein>
    <submittedName>
        <fullName evidence="6">Response regulator transcription factor</fullName>
    </submittedName>
</protein>
<dbReference type="SMART" id="SM00448">
    <property type="entry name" value="REC"/>
    <property type="match status" value="1"/>
</dbReference>
<feature type="modified residue" description="4-aspartylphosphate" evidence="3">
    <location>
        <position position="53"/>
    </location>
</feature>
<gene>
    <name evidence="6" type="ORF">FA740_10860</name>
</gene>
<dbReference type="OrthoDB" id="3679796at2"/>
<dbReference type="InterPro" id="IPR011006">
    <property type="entry name" value="CheY-like_superfamily"/>
</dbReference>
<dbReference type="Proteomes" id="UP000306223">
    <property type="component" value="Unassembled WGS sequence"/>
</dbReference>
<dbReference type="GO" id="GO:0000160">
    <property type="term" value="P:phosphorelay signal transduction system"/>
    <property type="evidence" value="ECO:0007669"/>
    <property type="project" value="InterPro"/>
</dbReference>
<dbReference type="PANTHER" id="PTHR45566">
    <property type="entry name" value="HTH-TYPE TRANSCRIPTIONAL REGULATOR YHJB-RELATED"/>
    <property type="match status" value="1"/>
</dbReference>
<dbReference type="Pfam" id="PF00072">
    <property type="entry name" value="Response_reg"/>
    <property type="match status" value="1"/>
</dbReference>
<dbReference type="InterPro" id="IPR051015">
    <property type="entry name" value="EvgA-like"/>
</dbReference>
<name>A0A4U0QQW4_9RHOB</name>
<evidence type="ECO:0000256" key="3">
    <source>
        <dbReference type="PROSITE-ProRule" id="PRU00169"/>
    </source>
</evidence>
<dbReference type="Gene3D" id="1.10.10.10">
    <property type="entry name" value="Winged helix-like DNA-binding domain superfamily/Winged helix DNA-binding domain"/>
    <property type="match status" value="1"/>
</dbReference>
<dbReference type="InterPro" id="IPR000792">
    <property type="entry name" value="Tscrpt_reg_LuxR_C"/>
</dbReference>
<dbReference type="SMART" id="SM00421">
    <property type="entry name" value="HTH_LUXR"/>
    <property type="match status" value="1"/>
</dbReference>
<evidence type="ECO:0000259" key="5">
    <source>
        <dbReference type="PROSITE" id="PS50110"/>
    </source>
</evidence>
<sequence length="201" mass="21271">MRILLADDHSLVREAVCAFLTAEGFEDVTGVSSLHEALDRVADDAPFDLVLLDYDMPGMNGLDGLSRMRAAMGARPVAMLTGSASPAVARQALDAGARGFLPKTLSAKSLAAAIQFIAAGGVFAPYDLMAAAPTRPADGLTQRESEVLSGLCEGKSNKEIANDLNLQEVTIKLHVKTLCRKLGARNRTQAAMLAQDRALHP</sequence>
<dbReference type="Gene3D" id="3.40.50.2300">
    <property type="match status" value="1"/>
</dbReference>
<dbReference type="EMBL" id="SUNH01000014">
    <property type="protein sequence ID" value="TJZ83930.1"/>
    <property type="molecule type" value="Genomic_DNA"/>
</dbReference>
<evidence type="ECO:0000313" key="6">
    <source>
        <dbReference type="EMBL" id="TJZ83930.1"/>
    </source>
</evidence>
<dbReference type="PRINTS" id="PR00038">
    <property type="entry name" value="HTHLUXR"/>
</dbReference>
<evidence type="ECO:0000256" key="1">
    <source>
        <dbReference type="ARBA" id="ARBA00022553"/>
    </source>
</evidence>
<reference evidence="6 7" key="1">
    <citation type="submission" date="2019-04" db="EMBL/GenBank/DDBJ databases">
        <authorList>
            <person name="Li J."/>
        </authorList>
    </citation>
    <scope>NUCLEOTIDE SEQUENCE [LARGE SCALE GENOMIC DNA]</scope>
    <source>
        <strain evidence="6 7">CCTCC AB2016182</strain>
    </source>
</reference>
<dbReference type="PANTHER" id="PTHR45566:SF2">
    <property type="entry name" value="NARL SUBFAMILY"/>
    <property type="match status" value="1"/>
</dbReference>
<dbReference type="InterPro" id="IPR016032">
    <property type="entry name" value="Sig_transdc_resp-reg_C-effctor"/>
</dbReference>
<keyword evidence="7" id="KW-1185">Reference proteome</keyword>
<keyword evidence="1 3" id="KW-0597">Phosphoprotein</keyword>
<proteinExistence type="predicted"/>
<dbReference type="InterPro" id="IPR058245">
    <property type="entry name" value="NreC/VraR/RcsB-like_REC"/>
</dbReference>
<dbReference type="Pfam" id="PF00196">
    <property type="entry name" value="GerE"/>
    <property type="match status" value="1"/>
</dbReference>
<dbReference type="PROSITE" id="PS50043">
    <property type="entry name" value="HTH_LUXR_2"/>
    <property type="match status" value="1"/>
</dbReference>
<keyword evidence="2" id="KW-0238">DNA-binding</keyword>
<feature type="domain" description="HTH luxR-type" evidence="4">
    <location>
        <begin position="133"/>
        <end position="198"/>
    </location>
</feature>
<dbReference type="PROSITE" id="PS50110">
    <property type="entry name" value="RESPONSE_REGULATORY"/>
    <property type="match status" value="1"/>
</dbReference>
<dbReference type="CDD" id="cd17535">
    <property type="entry name" value="REC_NarL-like"/>
    <property type="match status" value="1"/>
</dbReference>
<evidence type="ECO:0000256" key="2">
    <source>
        <dbReference type="ARBA" id="ARBA00023125"/>
    </source>
</evidence>
<accession>A0A4U0QQW4</accession>
<feature type="domain" description="Response regulatory" evidence="5">
    <location>
        <begin position="2"/>
        <end position="118"/>
    </location>
</feature>
<comment type="caution">
    <text evidence="6">The sequence shown here is derived from an EMBL/GenBank/DDBJ whole genome shotgun (WGS) entry which is preliminary data.</text>
</comment>
<evidence type="ECO:0000259" key="4">
    <source>
        <dbReference type="PROSITE" id="PS50043"/>
    </source>
</evidence>
<dbReference type="CDD" id="cd06170">
    <property type="entry name" value="LuxR_C_like"/>
    <property type="match status" value="1"/>
</dbReference>
<dbReference type="SUPFAM" id="SSF52172">
    <property type="entry name" value="CheY-like"/>
    <property type="match status" value="1"/>
</dbReference>